<feature type="binding site" evidence="10">
    <location>
        <position position="429"/>
    </location>
    <ligand>
        <name>L-glutamate</name>
        <dbReference type="ChEBI" id="CHEBI:29985"/>
    </ligand>
</feature>
<evidence type="ECO:0000256" key="1">
    <source>
        <dbReference type="ARBA" id="ARBA00001049"/>
    </source>
</evidence>
<feature type="binding site" evidence="10">
    <location>
        <position position="110"/>
    </location>
    <ligand>
        <name>L-glutamate</name>
        <dbReference type="ChEBI" id="CHEBI:29985"/>
    </ligand>
</feature>
<evidence type="ECO:0000256" key="8">
    <source>
        <dbReference type="ARBA" id="ARBA00047417"/>
    </source>
</evidence>
<organism evidence="13 14">
    <name type="scientific">Kangiella geojedonensis</name>
    <dbReference type="NCBI Taxonomy" id="914150"/>
    <lineage>
        <taxon>Bacteria</taxon>
        <taxon>Pseudomonadati</taxon>
        <taxon>Pseudomonadota</taxon>
        <taxon>Gammaproteobacteria</taxon>
        <taxon>Kangiellales</taxon>
        <taxon>Kangiellaceae</taxon>
        <taxon>Kangiella</taxon>
    </lineage>
</organism>
<evidence type="ECO:0000256" key="2">
    <source>
        <dbReference type="ARBA" id="ARBA00001089"/>
    </source>
</evidence>
<comment type="PTM">
    <text evidence="11">Cleaved by autocatalysis into a large and a small subunit.</text>
</comment>
<feature type="binding site" evidence="10">
    <location>
        <begin position="458"/>
        <end position="459"/>
    </location>
    <ligand>
        <name>L-glutamate</name>
        <dbReference type="ChEBI" id="CHEBI:29985"/>
    </ligand>
</feature>
<comment type="catalytic activity">
    <reaction evidence="1 11">
        <text>an S-substituted glutathione + H2O = an S-substituted L-cysteinylglycine + L-glutamate</text>
        <dbReference type="Rhea" id="RHEA:59468"/>
        <dbReference type="ChEBI" id="CHEBI:15377"/>
        <dbReference type="ChEBI" id="CHEBI:29985"/>
        <dbReference type="ChEBI" id="CHEBI:90779"/>
        <dbReference type="ChEBI" id="CHEBI:143103"/>
        <dbReference type="EC" id="3.4.19.13"/>
    </reaction>
</comment>
<sequence length="574" mass="62580">MKKLLLTLTSTIFVALSSQAVADSSLPSIIDYQSSHHPTVAQNGMVVTRQYLASRVGRDILQKGGNAVDATIASGFALAVVLPVAGNIGGGGFMLVHDAESGETVAIDYREKAPANAHKDMYLDSDGNVDRQKARFSYLSVGVPGTVAGFELAHKKYGKLPWKDLVEPAIRLAEDGFVMNWDLASKLERRRTHLSQAEATKQVFYKSDGSTYKLGERFTQPDLAWSLKQIQQHGAKAFYQGEVGEKLVAAMEKHGGIITQQDLMSYQPSIREVIRGRYRDHDIVAMPLPSSGGVHIVQMLNVLEHFPLAELGSNTAKTIHLMAESMKYAYADRSKHLGDSDFYDVPVEWLTSKEYGSKIAKKISLDKVTPSTDIQPGVPSASESPETTQISVVDQWGNAVSNTYTLNYSFGTGLVADGTGILLNNEMDDFSAKPGTPNGYGLIGGEANAIEPNKRPLSSMTPVMVFKDGKLKLVTGSPGGSRIITAVLQIISNVIDHDMNIASATHTPRFHHQWLPDVLFVEKELNQDTVDLLETMGYKVKRSSTIGATQSIQIEDYIYGAADPRRPNAEATGY</sequence>
<feature type="binding site" evidence="10">
    <location>
        <begin position="405"/>
        <end position="407"/>
    </location>
    <ligand>
        <name>L-glutamate</name>
        <dbReference type="ChEBI" id="CHEBI:29985"/>
    </ligand>
</feature>
<feature type="signal peptide" evidence="12">
    <location>
        <begin position="1"/>
        <end position="22"/>
    </location>
</feature>
<keyword evidence="6 11" id="KW-0865">Zymogen</keyword>
<evidence type="ECO:0000256" key="4">
    <source>
        <dbReference type="ARBA" id="ARBA00022679"/>
    </source>
</evidence>
<dbReference type="InterPro" id="IPR029055">
    <property type="entry name" value="Ntn_hydrolases_N"/>
</dbReference>
<keyword evidence="7 11" id="KW-0012">Acyltransferase</keyword>
<dbReference type="EMBL" id="CP010975">
    <property type="protein sequence ID" value="AKE52323.1"/>
    <property type="molecule type" value="Genomic_DNA"/>
</dbReference>
<dbReference type="PRINTS" id="PR01210">
    <property type="entry name" value="GGTRANSPTASE"/>
</dbReference>
<comment type="catalytic activity">
    <reaction evidence="2 11">
        <text>glutathione + H2O = L-cysteinylglycine + L-glutamate</text>
        <dbReference type="Rhea" id="RHEA:28807"/>
        <dbReference type="ChEBI" id="CHEBI:15377"/>
        <dbReference type="ChEBI" id="CHEBI:29985"/>
        <dbReference type="ChEBI" id="CHEBI:57925"/>
        <dbReference type="ChEBI" id="CHEBI:61694"/>
        <dbReference type="EC" id="3.4.19.13"/>
    </reaction>
</comment>
<evidence type="ECO:0000256" key="11">
    <source>
        <dbReference type="RuleBase" id="RU368036"/>
    </source>
</evidence>
<dbReference type="Proteomes" id="UP000034071">
    <property type="component" value="Chromosome"/>
</dbReference>
<dbReference type="Gene3D" id="3.60.20.40">
    <property type="match status" value="1"/>
</dbReference>
<comment type="subunit">
    <text evidence="11">This enzyme consists of two polypeptide chains, which are synthesized in precursor form from a single polypeptide.</text>
</comment>
<evidence type="ECO:0000313" key="13">
    <source>
        <dbReference type="EMBL" id="AKE52323.1"/>
    </source>
</evidence>
<evidence type="ECO:0000256" key="3">
    <source>
        <dbReference type="ARBA" id="ARBA00009381"/>
    </source>
</evidence>
<dbReference type="AlphaFoldDB" id="A0A0F6RCE2"/>
<keyword evidence="12" id="KW-0732">Signal</keyword>
<dbReference type="EC" id="3.4.19.13" evidence="11"/>
<comment type="catalytic activity">
    <reaction evidence="8 11">
        <text>an N-terminal (5-L-glutamyl)-[peptide] + an alpha-amino acid = 5-L-glutamyl amino acid + an N-terminal L-alpha-aminoacyl-[peptide]</text>
        <dbReference type="Rhea" id="RHEA:23904"/>
        <dbReference type="Rhea" id="RHEA-COMP:9780"/>
        <dbReference type="Rhea" id="RHEA-COMP:9795"/>
        <dbReference type="ChEBI" id="CHEBI:77644"/>
        <dbReference type="ChEBI" id="CHEBI:78597"/>
        <dbReference type="ChEBI" id="CHEBI:78599"/>
        <dbReference type="ChEBI" id="CHEBI:78608"/>
        <dbReference type="EC" id="2.3.2.2"/>
    </reaction>
</comment>
<accession>A0A0F6RCE2</accession>
<proteinExistence type="inferred from homology"/>
<dbReference type="InterPro" id="IPR051792">
    <property type="entry name" value="GGT_bact"/>
</dbReference>
<keyword evidence="14" id="KW-1185">Reference proteome</keyword>
<dbReference type="Pfam" id="PF01019">
    <property type="entry name" value="G_glu_transpept"/>
    <property type="match status" value="1"/>
</dbReference>
<dbReference type="InterPro" id="IPR043137">
    <property type="entry name" value="GGT_ssub_C"/>
</dbReference>
<dbReference type="HOGENOM" id="CLU_014813_0_3_6"/>
<dbReference type="PANTHER" id="PTHR43199:SF1">
    <property type="entry name" value="GLUTATHIONE HYDROLASE PROENZYME"/>
    <property type="match status" value="1"/>
</dbReference>
<dbReference type="RefSeq" id="WP_052735232.1">
    <property type="nucleotide sequence ID" value="NZ_CP010975.1"/>
</dbReference>
<comment type="pathway">
    <text evidence="11">Sulfur metabolism; glutathione metabolism.</text>
</comment>
<dbReference type="GO" id="GO:0006751">
    <property type="term" value="P:glutathione catabolic process"/>
    <property type="evidence" value="ECO:0007669"/>
    <property type="project" value="UniProtKB-UniRule"/>
</dbReference>
<dbReference type="UniPathway" id="UPA00204"/>
<dbReference type="NCBIfam" id="TIGR00066">
    <property type="entry name" value="g_glut_trans"/>
    <property type="match status" value="1"/>
</dbReference>
<name>A0A0F6RCE2_9GAMM</name>
<dbReference type="EC" id="2.3.2.2" evidence="11"/>
<feature type="active site" description="Nucleophile" evidence="9">
    <location>
        <position position="387"/>
    </location>
</feature>
<dbReference type="GO" id="GO:0036374">
    <property type="term" value="F:glutathione hydrolase activity"/>
    <property type="evidence" value="ECO:0007669"/>
    <property type="project" value="UniProtKB-UniRule"/>
</dbReference>
<dbReference type="GO" id="GO:0103068">
    <property type="term" value="F:leukotriene C4 gamma-glutamyl transferase activity"/>
    <property type="evidence" value="ECO:0007669"/>
    <property type="project" value="UniProtKB-EC"/>
</dbReference>
<evidence type="ECO:0000256" key="12">
    <source>
        <dbReference type="SAM" id="SignalP"/>
    </source>
</evidence>
<keyword evidence="4 11" id="KW-0808">Transferase</keyword>
<dbReference type="OrthoDB" id="5297205at2"/>
<evidence type="ECO:0000256" key="7">
    <source>
        <dbReference type="ARBA" id="ARBA00023315"/>
    </source>
</evidence>
<dbReference type="STRING" id="914150.TQ33_1371"/>
<evidence type="ECO:0000256" key="9">
    <source>
        <dbReference type="PIRSR" id="PIRSR600101-1"/>
    </source>
</evidence>
<dbReference type="InterPro" id="IPR000101">
    <property type="entry name" value="GGT_peptidase"/>
</dbReference>
<dbReference type="InterPro" id="IPR043138">
    <property type="entry name" value="GGT_lsub"/>
</dbReference>
<dbReference type="FunFam" id="3.60.20.40:FF:000003">
    <property type="entry name" value="Gamma-glutamyltranspeptidase"/>
    <property type="match status" value="1"/>
</dbReference>
<evidence type="ECO:0000256" key="6">
    <source>
        <dbReference type="ARBA" id="ARBA00023145"/>
    </source>
</evidence>
<evidence type="ECO:0000256" key="5">
    <source>
        <dbReference type="ARBA" id="ARBA00022801"/>
    </source>
</evidence>
<keyword evidence="5 11" id="KW-0378">Hydrolase</keyword>
<comment type="similarity">
    <text evidence="3 11">Belongs to the gamma-glutamyltransferase family.</text>
</comment>
<dbReference type="Gene3D" id="1.10.246.130">
    <property type="match status" value="1"/>
</dbReference>
<evidence type="ECO:0000313" key="14">
    <source>
        <dbReference type="Proteomes" id="UP000034071"/>
    </source>
</evidence>
<dbReference type="SUPFAM" id="SSF56235">
    <property type="entry name" value="N-terminal nucleophile aminohydrolases (Ntn hydrolases)"/>
    <property type="match status" value="1"/>
</dbReference>
<keyword evidence="11" id="KW-0317">Glutathione biosynthesis</keyword>
<dbReference type="PANTHER" id="PTHR43199">
    <property type="entry name" value="GLUTATHIONE HYDROLASE"/>
    <property type="match status" value="1"/>
</dbReference>
<dbReference type="PATRIC" id="fig|914150.5.peg.1388"/>
<feature type="chain" id="PRO_5002509249" description="Glutathione hydrolase proenzyme" evidence="12">
    <location>
        <begin position="23"/>
        <end position="574"/>
    </location>
</feature>
<dbReference type="GO" id="GO:0006750">
    <property type="term" value="P:glutathione biosynthetic process"/>
    <property type="evidence" value="ECO:0007669"/>
    <property type="project" value="UniProtKB-KW"/>
</dbReference>
<feature type="binding site" evidence="10">
    <location>
        <position position="480"/>
    </location>
    <ligand>
        <name>L-glutamate</name>
        <dbReference type="ChEBI" id="CHEBI:29985"/>
    </ligand>
</feature>
<reference evidence="13 14" key="1">
    <citation type="submission" date="2015-02" db="EMBL/GenBank/DDBJ databases">
        <title>Complete genome sequence of Kangiella geojedonensis strain YCS-5T.</title>
        <authorList>
            <person name="Kim K.M."/>
        </authorList>
    </citation>
    <scope>NUCLEOTIDE SEQUENCE [LARGE SCALE GENOMIC DNA]</scope>
    <source>
        <strain evidence="13 14">YCS-5</strain>
    </source>
</reference>
<gene>
    <name evidence="13" type="ORF">TQ33_1371</name>
</gene>
<evidence type="ECO:0000256" key="10">
    <source>
        <dbReference type="PIRSR" id="PIRSR600101-2"/>
    </source>
</evidence>
<protein>
    <recommendedName>
        <fullName evidence="11">Glutathione hydrolase proenzyme</fullName>
        <ecNumber evidence="11">2.3.2.2</ecNumber>
        <ecNumber evidence="11">3.4.19.13</ecNumber>
    </recommendedName>
    <component>
        <recommendedName>
            <fullName evidence="11">Glutathione hydrolase large chain</fullName>
        </recommendedName>
    </component>
    <component>
        <recommendedName>
            <fullName evidence="11">Glutathione hydrolase small chain</fullName>
        </recommendedName>
    </component>
</protein>
<dbReference type="KEGG" id="kge:TQ33_1371"/>